<keyword evidence="5 7" id="KW-0472">Membrane</keyword>
<feature type="transmembrane region" description="Helical" evidence="7">
    <location>
        <begin position="160"/>
        <end position="183"/>
    </location>
</feature>
<dbReference type="Pfam" id="PF07690">
    <property type="entry name" value="MFS_1"/>
    <property type="match status" value="1"/>
</dbReference>
<dbReference type="InterPro" id="IPR036259">
    <property type="entry name" value="MFS_trans_sf"/>
</dbReference>
<feature type="transmembrane region" description="Helical" evidence="7">
    <location>
        <begin position="189"/>
        <end position="209"/>
    </location>
</feature>
<gene>
    <name evidence="9" type="ORF">BS50DRAFT_508223</name>
</gene>
<dbReference type="PROSITE" id="PS50850">
    <property type="entry name" value="MFS"/>
    <property type="match status" value="1"/>
</dbReference>
<feature type="domain" description="Major facilitator superfamily (MFS) profile" evidence="8">
    <location>
        <begin position="34"/>
        <end position="516"/>
    </location>
</feature>
<evidence type="ECO:0000259" key="8">
    <source>
        <dbReference type="PROSITE" id="PS50850"/>
    </source>
</evidence>
<dbReference type="Proteomes" id="UP000240883">
    <property type="component" value="Unassembled WGS sequence"/>
</dbReference>
<feature type="transmembrane region" description="Helical" evidence="7">
    <location>
        <begin position="100"/>
        <end position="118"/>
    </location>
</feature>
<dbReference type="GO" id="GO:0022857">
    <property type="term" value="F:transmembrane transporter activity"/>
    <property type="evidence" value="ECO:0007669"/>
    <property type="project" value="InterPro"/>
</dbReference>
<protein>
    <submittedName>
        <fullName evidence="9">MFS general substrate transporter</fullName>
    </submittedName>
</protein>
<keyword evidence="3 7" id="KW-0812">Transmembrane</keyword>
<dbReference type="InterPro" id="IPR011701">
    <property type="entry name" value="MFS"/>
</dbReference>
<dbReference type="EMBL" id="KZ678155">
    <property type="protein sequence ID" value="PSN59572.1"/>
    <property type="molecule type" value="Genomic_DNA"/>
</dbReference>
<accession>A0A2T2N2B1</accession>
<proteinExistence type="predicted"/>
<dbReference type="GO" id="GO:0016020">
    <property type="term" value="C:membrane"/>
    <property type="evidence" value="ECO:0007669"/>
    <property type="project" value="UniProtKB-SubCell"/>
</dbReference>
<evidence type="ECO:0000256" key="4">
    <source>
        <dbReference type="ARBA" id="ARBA00022989"/>
    </source>
</evidence>
<evidence type="ECO:0000256" key="2">
    <source>
        <dbReference type="ARBA" id="ARBA00022448"/>
    </source>
</evidence>
<feature type="transmembrane region" description="Helical" evidence="7">
    <location>
        <begin position="32"/>
        <end position="59"/>
    </location>
</feature>
<dbReference type="Gene3D" id="1.20.1720.10">
    <property type="entry name" value="Multidrug resistance protein D"/>
    <property type="match status" value="1"/>
</dbReference>
<feature type="transmembrane region" description="Helical" evidence="7">
    <location>
        <begin position="367"/>
        <end position="387"/>
    </location>
</feature>
<feature type="transmembrane region" description="Helical" evidence="7">
    <location>
        <begin position="302"/>
        <end position="327"/>
    </location>
</feature>
<comment type="subcellular location">
    <subcellularLocation>
        <location evidence="1">Membrane</location>
        <topology evidence="1">Multi-pass membrane protein</topology>
    </subcellularLocation>
</comment>
<dbReference type="Gene3D" id="1.20.1250.20">
    <property type="entry name" value="MFS general substrate transporter like domains"/>
    <property type="match status" value="1"/>
</dbReference>
<keyword evidence="2" id="KW-0813">Transport</keyword>
<dbReference type="InterPro" id="IPR020846">
    <property type="entry name" value="MFS_dom"/>
</dbReference>
<evidence type="ECO:0000256" key="6">
    <source>
        <dbReference type="SAM" id="MobiDB-lite"/>
    </source>
</evidence>
<feature type="transmembrane region" description="Helical" evidence="7">
    <location>
        <begin position="130"/>
        <end position="148"/>
    </location>
</feature>
<feature type="transmembrane region" description="Helical" evidence="7">
    <location>
        <begin position="229"/>
        <end position="249"/>
    </location>
</feature>
<dbReference type="AlphaFoldDB" id="A0A2T2N2B1"/>
<dbReference type="PANTHER" id="PTHR42718:SF9">
    <property type="entry name" value="MAJOR FACILITATOR SUPERFAMILY MULTIDRUG TRANSPORTER MFSC"/>
    <property type="match status" value="1"/>
</dbReference>
<dbReference type="PANTHER" id="PTHR42718">
    <property type="entry name" value="MAJOR FACILITATOR SUPERFAMILY MULTIDRUG TRANSPORTER MFSC"/>
    <property type="match status" value="1"/>
</dbReference>
<dbReference type="SUPFAM" id="SSF103473">
    <property type="entry name" value="MFS general substrate transporter"/>
    <property type="match status" value="2"/>
</dbReference>
<reference evidence="9 10" key="1">
    <citation type="journal article" date="2018" name="Front. Microbiol.">
        <title>Genome-Wide Analysis of Corynespora cassiicola Leaf Fall Disease Putative Effectors.</title>
        <authorList>
            <person name="Lopez D."/>
            <person name="Ribeiro S."/>
            <person name="Label P."/>
            <person name="Fumanal B."/>
            <person name="Venisse J.S."/>
            <person name="Kohler A."/>
            <person name="de Oliveira R.R."/>
            <person name="Labutti K."/>
            <person name="Lipzen A."/>
            <person name="Lail K."/>
            <person name="Bauer D."/>
            <person name="Ohm R.A."/>
            <person name="Barry K.W."/>
            <person name="Spatafora J."/>
            <person name="Grigoriev I.V."/>
            <person name="Martin F.M."/>
            <person name="Pujade-Renaud V."/>
        </authorList>
    </citation>
    <scope>NUCLEOTIDE SEQUENCE [LARGE SCALE GENOMIC DNA]</scope>
    <source>
        <strain evidence="9 10">Philippines</strain>
    </source>
</reference>
<name>A0A2T2N2B1_CORCC</name>
<feature type="transmembrane region" description="Helical" evidence="7">
    <location>
        <begin position="261"/>
        <end position="281"/>
    </location>
</feature>
<keyword evidence="4 7" id="KW-1133">Transmembrane helix</keyword>
<evidence type="ECO:0000313" key="9">
    <source>
        <dbReference type="EMBL" id="PSN59572.1"/>
    </source>
</evidence>
<feature type="compositionally biased region" description="Basic and acidic residues" evidence="6">
    <location>
        <begin position="1"/>
        <end position="15"/>
    </location>
</feature>
<keyword evidence="10" id="KW-1185">Reference proteome</keyword>
<sequence>MLGETDPEKGKEPETLPHVTESGLQLSKARGIALVMTLTGASFLNVLSTQAIVIILPVIRSSINIPESRSQWIVSAYSLTFGCFLLLWGRIGDVFGKRSIFLLGTLLATASNIANPLVRNEVAFNFFRGLAGIGGAANVPTAIGILGVTFEAGKRRNYAFAAYSAGSALGGAIGNILSGFISAYASWKWVFGVLAAFSAIIAVSGFFVIPVPPPSIKGKNHHYNLLKSIDWLGGFIITAGLVALLFALTEGNVAGWSNVHIPILIAIAGLLMATFFVWQWYQEKHTRRAPLVKISLFRNWRFAAAVIIMGMFFGDYNAFVVFATYFWQDYQNLSTLQTTLRFIPAGVAGTLVALTMSMLISRIDTCTLLVCANLAVASSCLLFAIPISPKTSYFATGLPAMILSVIGADTVWPCLTLFTSLSVPQSDQAIGGAIINSAGQIGRAIGLATTTALQMGVTAQHRNMSVSEAGAITAWDDGSLAGIRAANWFNFGMQIISAGITVVAFRGTGIVGKTRTSGRHHSERSR</sequence>
<feature type="region of interest" description="Disordered" evidence="6">
    <location>
        <begin position="1"/>
        <end position="21"/>
    </location>
</feature>
<organism evidence="9 10">
    <name type="scientific">Corynespora cassiicola Philippines</name>
    <dbReference type="NCBI Taxonomy" id="1448308"/>
    <lineage>
        <taxon>Eukaryota</taxon>
        <taxon>Fungi</taxon>
        <taxon>Dikarya</taxon>
        <taxon>Ascomycota</taxon>
        <taxon>Pezizomycotina</taxon>
        <taxon>Dothideomycetes</taxon>
        <taxon>Pleosporomycetidae</taxon>
        <taxon>Pleosporales</taxon>
        <taxon>Corynesporascaceae</taxon>
        <taxon>Corynespora</taxon>
    </lineage>
</organism>
<evidence type="ECO:0000256" key="1">
    <source>
        <dbReference type="ARBA" id="ARBA00004141"/>
    </source>
</evidence>
<feature type="transmembrane region" description="Helical" evidence="7">
    <location>
        <begin position="71"/>
        <end position="88"/>
    </location>
</feature>
<feature type="transmembrane region" description="Helical" evidence="7">
    <location>
        <begin position="339"/>
        <end position="360"/>
    </location>
</feature>
<evidence type="ECO:0000256" key="7">
    <source>
        <dbReference type="SAM" id="Phobius"/>
    </source>
</evidence>
<dbReference type="OrthoDB" id="5086884at2759"/>
<evidence type="ECO:0000256" key="5">
    <source>
        <dbReference type="ARBA" id="ARBA00023136"/>
    </source>
</evidence>
<evidence type="ECO:0000256" key="3">
    <source>
        <dbReference type="ARBA" id="ARBA00022692"/>
    </source>
</evidence>
<evidence type="ECO:0000313" key="10">
    <source>
        <dbReference type="Proteomes" id="UP000240883"/>
    </source>
</evidence>